<organism evidence="1 2">
    <name type="scientific">Sinomonas atrocyanea</name>
    <dbReference type="NCBI Taxonomy" id="37927"/>
    <lineage>
        <taxon>Bacteria</taxon>
        <taxon>Bacillati</taxon>
        <taxon>Actinomycetota</taxon>
        <taxon>Actinomycetes</taxon>
        <taxon>Micrococcales</taxon>
        <taxon>Micrococcaceae</taxon>
        <taxon>Sinomonas</taxon>
    </lineage>
</organism>
<keyword evidence="2" id="KW-1185">Reference proteome</keyword>
<name>A0A126ZYI4_9MICC</name>
<dbReference type="AlphaFoldDB" id="A0A126ZYI4"/>
<dbReference type="Proteomes" id="UP000070134">
    <property type="component" value="Chromosome"/>
</dbReference>
<accession>A0A126ZYI4</accession>
<gene>
    <name evidence="1" type="ORF">SA2016_0938</name>
</gene>
<dbReference type="EMBL" id="CP014518">
    <property type="protein sequence ID" value="AMM31624.1"/>
    <property type="molecule type" value="Genomic_DNA"/>
</dbReference>
<sequence length="123" mass="13995">MFDGRTLRGEATADPLRDVDFAQATFANVEFRGYRLDRVRLPEGVRAIPHWPEVARHALELVARDRSTEGRMLAGEFRNWMNMIGQGDATGVFNRADYVTAGGEKLAQFAESVLWRTVEPERR</sequence>
<evidence type="ECO:0000313" key="1">
    <source>
        <dbReference type="EMBL" id="AMM31624.1"/>
    </source>
</evidence>
<evidence type="ECO:0000313" key="2">
    <source>
        <dbReference type="Proteomes" id="UP000070134"/>
    </source>
</evidence>
<reference evidence="1 2" key="1">
    <citation type="submission" date="2016-02" db="EMBL/GenBank/DDBJ databases">
        <title>Complete genome of Sinomonas atrocyanea KCTC 3377.</title>
        <authorList>
            <person name="Kim K.M."/>
        </authorList>
    </citation>
    <scope>NUCLEOTIDE SEQUENCE [LARGE SCALE GENOMIC DNA]</scope>
    <source>
        <strain evidence="1 2">KCTC 3377</strain>
    </source>
</reference>
<dbReference type="KEGG" id="satk:SA2016_0938"/>
<dbReference type="STRING" id="37927.SA2016_0938"/>
<proteinExistence type="predicted"/>
<protein>
    <submittedName>
        <fullName evidence="1">Uncharacterized protein</fullName>
    </submittedName>
</protein>